<gene>
    <name evidence="1" type="ORF">F4695_004322</name>
</gene>
<sequence>MKTTTPSNTNQPPRVGTLLATSHIEHNTQQFERFLDQIRSTEAGAIALGTESSRLAISVEPCSFEMMTKAKALRLDSDCYRFVVSFAAGTSVDDVASAFDKGALAHLASIQLQVGLVNQMVGAGYALDSWELQTVLDDISEDAKVIGGMVEEGRQLHLPFGAAPDKSEVPIRIVRRTRRKRVDRDARMNAASHDAAAKLAPELRSTEPLMTAHLCPLRHS</sequence>
<dbReference type="AlphaFoldDB" id="A0A7X0JPF4"/>
<name>A0A7X0JPF4_9HYPH</name>
<protein>
    <submittedName>
        <fullName evidence="1">Uncharacterized protein</fullName>
    </submittedName>
</protein>
<dbReference type="Proteomes" id="UP000585437">
    <property type="component" value="Unassembled WGS sequence"/>
</dbReference>
<comment type="caution">
    <text evidence="1">The sequence shown here is derived from an EMBL/GenBank/DDBJ whole genome shotgun (WGS) entry which is preliminary data.</text>
</comment>
<evidence type="ECO:0000313" key="1">
    <source>
        <dbReference type="EMBL" id="MBB6510930.1"/>
    </source>
</evidence>
<keyword evidence="2" id="KW-1185">Reference proteome</keyword>
<dbReference type="EMBL" id="JACHBU010000012">
    <property type="protein sequence ID" value="MBB6510930.1"/>
    <property type="molecule type" value="Genomic_DNA"/>
</dbReference>
<proteinExistence type="predicted"/>
<reference evidence="1 2" key="1">
    <citation type="submission" date="2020-08" db="EMBL/GenBank/DDBJ databases">
        <title>The Agave Microbiome: Exploring the role of microbial communities in plant adaptations to desert environments.</title>
        <authorList>
            <person name="Partida-Martinez L.P."/>
        </authorList>
    </citation>
    <scope>NUCLEOTIDE SEQUENCE [LARGE SCALE GENOMIC DNA]</scope>
    <source>
        <strain evidence="1 2">AS3.12</strain>
    </source>
</reference>
<organism evidence="1 2">
    <name type="scientific">Rhizobium soli</name>
    <dbReference type="NCBI Taxonomy" id="424798"/>
    <lineage>
        <taxon>Bacteria</taxon>
        <taxon>Pseudomonadati</taxon>
        <taxon>Pseudomonadota</taxon>
        <taxon>Alphaproteobacteria</taxon>
        <taxon>Hyphomicrobiales</taxon>
        <taxon>Rhizobiaceae</taxon>
        <taxon>Rhizobium/Agrobacterium group</taxon>
        <taxon>Rhizobium</taxon>
    </lineage>
</organism>
<dbReference type="RefSeq" id="WP_184655969.1">
    <property type="nucleotide sequence ID" value="NZ_JACHBU010000012.1"/>
</dbReference>
<evidence type="ECO:0000313" key="2">
    <source>
        <dbReference type="Proteomes" id="UP000585437"/>
    </source>
</evidence>
<accession>A0A7X0JPF4</accession>